<dbReference type="InterPro" id="IPR002347">
    <property type="entry name" value="SDR_fam"/>
</dbReference>
<dbReference type="SUPFAM" id="SSF51735">
    <property type="entry name" value="NAD(P)-binding Rossmann-fold domains"/>
    <property type="match status" value="1"/>
</dbReference>
<evidence type="ECO:0000256" key="3">
    <source>
        <dbReference type="RuleBase" id="RU000363"/>
    </source>
</evidence>
<evidence type="ECO:0000313" key="5">
    <source>
        <dbReference type="Proteomes" id="UP000299794"/>
    </source>
</evidence>
<dbReference type="Gene3D" id="3.40.50.720">
    <property type="entry name" value="NAD(P)-binding Rossmann-like Domain"/>
    <property type="match status" value="1"/>
</dbReference>
<protein>
    <submittedName>
        <fullName evidence="4">Putative dehydrogenase</fullName>
    </submittedName>
</protein>
<proteinExistence type="inferred from homology"/>
<evidence type="ECO:0000256" key="2">
    <source>
        <dbReference type="ARBA" id="ARBA00023002"/>
    </source>
</evidence>
<dbReference type="PRINTS" id="PR00080">
    <property type="entry name" value="SDRFAMILY"/>
</dbReference>
<dbReference type="GO" id="GO:0016491">
    <property type="term" value="F:oxidoreductase activity"/>
    <property type="evidence" value="ECO:0007669"/>
    <property type="project" value="UniProtKB-KW"/>
</dbReference>
<accession>A0A4P5ZYA6</accession>
<evidence type="ECO:0000313" key="4">
    <source>
        <dbReference type="EMBL" id="GDZ93657.1"/>
    </source>
</evidence>
<dbReference type="PRINTS" id="PR00081">
    <property type="entry name" value="GDHRDH"/>
</dbReference>
<dbReference type="InterPro" id="IPR036291">
    <property type="entry name" value="NAD(P)-bd_dom_sf"/>
</dbReference>
<evidence type="ECO:0000256" key="1">
    <source>
        <dbReference type="ARBA" id="ARBA00006484"/>
    </source>
</evidence>
<reference evidence="5" key="1">
    <citation type="submission" date="2019-02" db="EMBL/GenBank/DDBJ databases">
        <title>Draft genome sequence of Planktothrix agardhii NIES-905.</title>
        <authorList>
            <person name="Yamaguchi H."/>
            <person name="Suzuki S."/>
            <person name="Kawachi M."/>
        </authorList>
    </citation>
    <scope>NUCLEOTIDE SEQUENCE [LARGE SCALE GENOMIC DNA]</scope>
    <source>
        <strain evidence="5">CCAP 1459/11A</strain>
    </source>
</reference>
<dbReference type="RefSeq" id="WP_141293977.1">
    <property type="nucleotide sequence ID" value="NZ_BJCD01000036.1"/>
</dbReference>
<comment type="similarity">
    <text evidence="1 3">Belongs to the short-chain dehydrogenases/reductases (SDR) family.</text>
</comment>
<sequence length="260" mass="28368">MKTALITGASVGIGAAFAKELASRKMDVVLVARSQDKLEQLAEKLRSQYNIKAHIIPQDLTKPEATQSVFDAISQQGLTIDLLINNAGFGDYGAFADRPLTKQVQMIQLNITALVELTHLFLNDMKKRGSGAIVNVASIAGYQPLPYCSVYAGTKAFVLNFTEALWAENKDSGVRLLVVCPGPTESNFFVAAEFPQTLSGVGQNYATAEEVVQDTLNALEKDFSTLVTGGFSNQFIVNLPRFFPRDTIVSLVEKQFKPKK</sequence>
<dbReference type="EMBL" id="BJCD01000036">
    <property type="protein sequence ID" value="GDZ93657.1"/>
    <property type="molecule type" value="Genomic_DNA"/>
</dbReference>
<comment type="caution">
    <text evidence="4">The sequence shown here is derived from an EMBL/GenBank/DDBJ whole genome shotgun (WGS) entry which is preliminary data.</text>
</comment>
<dbReference type="PANTHER" id="PTHR42901:SF1">
    <property type="entry name" value="ALCOHOL DEHYDROGENASE"/>
    <property type="match status" value="1"/>
</dbReference>
<organism evidence="4 5">
    <name type="scientific">Planktothrix agardhii CCAP 1459/11A</name>
    <dbReference type="NCBI Taxonomy" id="282420"/>
    <lineage>
        <taxon>Bacteria</taxon>
        <taxon>Bacillati</taxon>
        <taxon>Cyanobacteriota</taxon>
        <taxon>Cyanophyceae</taxon>
        <taxon>Oscillatoriophycideae</taxon>
        <taxon>Oscillatoriales</taxon>
        <taxon>Microcoleaceae</taxon>
        <taxon>Planktothrix</taxon>
    </lineage>
</organism>
<dbReference type="Proteomes" id="UP000299794">
    <property type="component" value="Unassembled WGS sequence"/>
</dbReference>
<dbReference type="Pfam" id="PF00106">
    <property type="entry name" value="adh_short"/>
    <property type="match status" value="1"/>
</dbReference>
<dbReference type="PIRSF" id="PIRSF000126">
    <property type="entry name" value="11-beta-HSD1"/>
    <property type="match status" value="1"/>
</dbReference>
<name>A0A4P5ZYA6_PLAAG</name>
<dbReference type="PANTHER" id="PTHR42901">
    <property type="entry name" value="ALCOHOL DEHYDROGENASE"/>
    <property type="match status" value="1"/>
</dbReference>
<dbReference type="AlphaFoldDB" id="A0A4P5ZYA6"/>
<gene>
    <name evidence="4" type="ORF">PA905_14970</name>
</gene>
<keyword evidence="2" id="KW-0560">Oxidoreductase</keyword>